<accession>A0ABR1AFE6</accession>
<sequence>MDSQKFRNFVFDVPFEEYKQFGSYIKRDLKMPEMASCDDNRSEYEILILLQPRSEQVLQPPSTSPYIKAHPWVPDSFSSDSADSQNSGIQFTSPLLKALRSKRSPLPDPTHRRKIKYSYKYSEPVYAPQPVYQKPVYVQPVYQSSGCNTCGGGGYGHHGGIGGGGFGGFGGSHSSSQASSNSFSAGFGSPFGGAGFSGSSAQSSAQSSSYGK</sequence>
<dbReference type="EMBL" id="JAWJWF010000050">
    <property type="protein sequence ID" value="KAK6618218.1"/>
    <property type="molecule type" value="Genomic_DNA"/>
</dbReference>
<organism evidence="1 2">
    <name type="scientific">Polyplax serrata</name>
    <name type="common">Common mouse louse</name>
    <dbReference type="NCBI Taxonomy" id="468196"/>
    <lineage>
        <taxon>Eukaryota</taxon>
        <taxon>Metazoa</taxon>
        <taxon>Ecdysozoa</taxon>
        <taxon>Arthropoda</taxon>
        <taxon>Hexapoda</taxon>
        <taxon>Insecta</taxon>
        <taxon>Pterygota</taxon>
        <taxon>Neoptera</taxon>
        <taxon>Paraneoptera</taxon>
        <taxon>Psocodea</taxon>
        <taxon>Troctomorpha</taxon>
        <taxon>Phthiraptera</taxon>
        <taxon>Anoplura</taxon>
        <taxon>Polyplacidae</taxon>
        <taxon>Polyplax</taxon>
    </lineage>
</organism>
<keyword evidence="2" id="KW-1185">Reference proteome</keyword>
<name>A0ABR1AFE6_POLSC</name>
<protein>
    <submittedName>
        <fullName evidence="1">Uncharacterized protein</fullName>
    </submittedName>
</protein>
<proteinExistence type="predicted"/>
<gene>
    <name evidence="1" type="ORF">RUM44_002669</name>
</gene>
<reference evidence="1 2" key="1">
    <citation type="submission" date="2023-09" db="EMBL/GenBank/DDBJ databases">
        <title>Genomes of two closely related lineages of the louse Polyplax serrata with different host specificities.</title>
        <authorList>
            <person name="Martinu J."/>
            <person name="Tarabai H."/>
            <person name="Stefka J."/>
            <person name="Hypsa V."/>
        </authorList>
    </citation>
    <scope>NUCLEOTIDE SEQUENCE [LARGE SCALE GENOMIC DNA]</scope>
    <source>
        <strain evidence="1">98ZLc_SE</strain>
    </source>
</reference>
<evidence type="ECO:0000313" key="2">
    <source>
        <dbReference type="Proteomes" id="UP001359485"/>
    </source>
</evidence>
<evidence type="ECO:0000313" key="1">
    <source>
        <dbReference type="EMBL" id="KAK6618218.1"/>
    </source>
</evidence>
<comment type="caution">
    <text evidence="1">The sequence shown here is derived from an EMBL/GenBank/DDBJ whole genome shotgun (WGS) entry which is preliminary data.</text>
</comment>
<dbReference type="Proteomes" id="UP001359485">
    <property type="component" value="Unassembled WGS sequence"/>
</dbReference>